<dbReference type="EMBL" id="CM044705">
    <property type="protein sequence ID" value="KAI5661359.1"/>
    <property type="molecule type" value="Genomic_DNA"/>
</dbReference>
<accession>A0ACC0AKL8</accession>
<organism evidence="1 2">
    <name type="scientific">Catharanthus roseus</name>
    <name type="common">Madagascar periwinkle</name>
    <name type="synonym">Vinca rosea</name>
    <dbReference type="NCBI Taxonomy" id="4058"/>
    <lineage>
        <taxon>Eukaryota</taxon>
        <taxon>Viridiplantae</taxon>
        <taxon>Streptophyta</taxon>
        <taxon>Embryophyta</taxon>
        <taxon>Tracheophyta</taxon>
        <taxon>Spermatophyta</taxon>
        <taxon>Magnoliopsida</taxon>
        <taxon>eudicotyledons</taxon>
        <taxon>Gunneridae</taxon>
        <taxon>Pentapetalae</taxon>
        <taxon>asterids</taxon>
        <taxon>lamiids</taxon>
        <taxon>Gentianales</taxon>
        <taxon>Apocynaceae</taxon>
        <taxon>Rauvolfioideae</taxon>
        <taxon>Vinceae</taxon>
        <taxon>Catharanthinae</taxon>
        <taxon>Catharanthus</taxon>
    </lineage>
</organism>
<reference evidence="2" key="1">
    <citation type="journal article" date="2023" name="Nat. Plants">
        <title>Single-cell RNA sequencing provides a high-resolution roadmap for understanding the multicellular compartmentation of specialized metabolism.</title>
        <authorList>
            <person name="Sun S."/>
            <person name="Shen X."/>
            <person name="Li Y."/>
            <person name="Li Y."/>
            <person name="Wang S."/>
            <person name="Li R."/>
            <person name="Zhang H."/>
            <person name="Shen G."/>
            <person name="Guo B."/>
            <person name="Wei J."/>
            <person name="Xu J."/>
            <person name="St-Pierre B."/>
            <person name="Chen S."/>
            <person name="Sun C."/>
        </authorList>
    </citation>
    <scope>NUCLEOTIDE SEQUENCE [LARGE SCALE GENOMIC DNA]</scope>
</reference>
<dbReference type="Proteomes" id="UP001060085">
    <property type="component" value="Linkage Group LG05"/>
</dbReference>
<protein>
    <submittedName>
        <fullName evidence="1">Uncharacterized protein</fullName>
    </submittedName>
</protein>
<comment type="caution">
    <text evidence="1">The sequence shown here is derived from an EMBL/GenBank/DDBJ whole genome shotgun (WGS) entry which is preliminary data.</text>
</comment>
<gene>
    <name evidence="1" type="ORF">M9H77_20682</name>
</gene>
<proteinExistence type="predicted"/>
<name>A0ACC0AKL8_CATRO</name>
<sequence>MASFNISCPSTALSGAEAFKSSKLFNGLHSQSLYLGNGCSLVPVWQSGRQCLHIRGGGRIRSVLLSGEGDLLSHPDEAKIVVNNPPISTISAGIEVQPDSVEFGTLVADIAPIAIGFPLENDESDLDRPTEGFFSIAEALEDIRQGKIVLVVDDEDRENEGDLIMAASKVTPEAMAFFVKHGTGIVCVSMKEEDLERLQIPLMVNSKDNEEKLSTAFTISVDAKHGTTTGVSAHDRATTILALASKESKPEDFNRPGHIFPLKYREGGVLKRAGHTEASLDLAVLAGLEPIGVLCEVVDDDGSMARLPKLRQFAKEENLKIISIADLIRYRRKRDKLVEHSSAARLPTMWGPFTAHCYKSILDGIEHIAMVKGDIGDGQDILVRVHSECLTGDIFGSARCDCGNQLAMAMQKIEAAGRGVLVYLRGHEGRGIGLGHKLRAYNLQDAGRDTVEANEELGLPVDSREYGIGAQILRDLGVRTMKLMTNNPAKYSGLKGYGLAVAGRVPLLTPITKENKRYLETKRAKMGHVYGLEPNGFPNIISSTNGKAGTEASLTSSD</sequence>
<evidence type="ECO:0000313" key="1">
    <source>
        <dbReference type="EMBL" id="KAI5661359.1"/>
    </source>
</evidence>
<evidence type="ECO:0000313" key="2">
    <source>
        <dbReference type="Proteomes" id="UP001060085"/>
    </source>
</evidence>
<keyword evidence="2" id="KW-1185">Reference proteome</keyword>